<feature type="transmembrane region" description="Helical" evidence="2">
    <location>
        <begin position="598"/>
        <end position="628"/>
    </location>
</feature>
<keyword evidence="2" id="KW-1133">Transmembrane helix</keyword>
<dbReference type="SMART" id="SM00460">
    <property type="entry name" value="TGc"/>
    <property type="match status" value="1"/>
</dbReference>
<comment type="caution">
    <text evidence="4">The sequence shown here is derived from an EMBL/GenBank/DDBJ whole genome shotgun (WGS) entry which is preliminary data.</text>
</comment>
<protein>
    <submittedName>
        <fullName evidence="4">Transglutaminase domain-containing protein</fullName>
    </submittedName>
</protein>
<feature type="region of interest" description="Disordered" evidence="1">
    <location>
        <begin position="540"/>
        <end position="593"/>
    </location>
</feature>
<accession>A0A3M8LDV4</accession>
<dbReference type="Pfam" id="PF11992">
    <property type="entry name" value="TgpA_N"/>
    <property type="match status" value="1"/>
</dbReference>
<evidence type="ECO:0000259" key="3">
    <source>
        <dbReference type="SMART" id="SM00460"/>
    </source>
</evidence>
<organism evidence="4 5">
    <name type="scientific">Cryobacterium tepidiphilum</name>
    <dbReference type="NCBI Taxonomy" id="2486026"/>
    <lineage>
        <taxon>Bacteria</taxon>
        <taxon>Bacillati</taxon>
        <taxon>Actinomycetota</taxon>
        <taxon>Actinomycetes</taxon>
        <taxon>Micrococcales</taxon>
        <taxon>Microbacteriaceae</taxon>
        <taxon>Cryobacterium</taxon>
    </lineage>
</organism>
<keyword evidence="2" id="KW-0472">Membrane</keyword>
<dbReference type="Pfam" id="PF01841">
    <property type="entry name" value="Transglut_core"/>
    <property type="match status" value="1"/>
</dbReference>
<feature type="transmembrane region" description="Helical" evidence="2">
    <location>
        <begin position="22"/>
        <end position="42"/>
    </location>
</feature>
<feature type="domain" description="Transglutaminase-like" evidence="3">
    <location>
        <begin position="476"/>
        <end position="545"/>
    </location>
</feature>
<feature type="transmembrane region" description="Helical" evidence="2">
    <location>
        <begin position="163"/>
        <end position="181"/>
    </location>
</feature>
<gene>
    <name evidence="4" type="ORF">EEJ31_06815</name>
</gene>
<dbReference type="InterPro" id="IPR038765">
    <property type="entry name" value="Papain-like_cys_pep_sf"/>
</dbReference>
<reference evidence="4 5" key="1">
    <citation type="submission" date="2018-11" db="EMBL/GenBank/DDBJ databases">
        <title>Cryobacterium sp. nov., isolated from rhizosphere soil of lettuce.</title>
        <authorList>
            <person name="Wang Y."/>
        </authorList>
    </citation>
    <scope>NUCLEOTIDE SEQUENCE [LARGE SCALE GENOMIC DNA]</scope>
    <source>
        <strain evidence="4 5">NEAU-85</strain>
    </source>
</reference>
<feature type="transmembrane region" description="Helical" evidence="2">
    <location>
        <begin position="49"/>
        <end position="77"/>
    </location>
</feature>
<feature type="transmembrane region" description="Helical" evidence="2">
    <location>
        <begin position="110"/>
        <end position="130"/>
    </location>
</feature>
<evidence type="ECO:0000256" key="1">
    <source>
        <dbReference type="SAM" id="MobiDB-lite"/>
    </source>
</evidence>
<keyword evidence="2" id="KW-0812">Transmembrane</keyword>
<dbReference type="AlphaFoldDB" id="A0A3M8LDV4"/>
<evidence type="ECO:0000313" key="4">
    <source>
        <dbReference type="EMBL" id="RNE63707.1"/>
    </source>
</evidence>
<dbReference type="PANTHER" id="PTHR42736:SF1">
    <property type="entry name" value="PROTEIN-GLUTAMINE GAMMA-GLUTAMYLTRANSFERASE"/>
    <property type="match status" value="1"/>
</dbReference>
<evidence type="ECO:0000256" key="2">
    <source>
        <dbReference type="SAM" id="Phobius"/>
    </source>
</evidence>
<dbReference type="Proteomes" id="UP000279859">
    <property type="component" value="Unassembled WGS sequence"/>
</dbReference>
<sequence length="745" mass="78620">MAVAASVGVAAAEFWPVYQSRAYVVLVAVTCAIGLGIAIVGARFRWPAWALVIATVFAYLIAGVPLAVPGLAAWHVLPTVDGLRELLAATALSWKQLVTIVLPVGSYQSLLVPAFILTLVCTVVAGSLALRARHPQWAMLAPAAMFLAAIALGPVSAPAATELGIGLFVVLLFWLLGLRWYRRRFSMNLIARRSRSSVEAATTGRSTGRGFAGAAVIIAVAVAAGGAAAVALPPPVTRDVVRARVEQPFNPRAYPSPLSGFRNYLQPERADEPMLTVTGLPERGRLRLAALDSYDGIVYSVGSDTTTSASGSFTRLPYRLDQGGVHGEPATIAVTVDGYDGVWVPGTGALERITFGGATAEARTDAFYYNDNSRTGAVLGGLSTGDSYRARSVVPAAVADLSTLRPGAAALPPLGDLPDGLPEALAGYVKPGQAPGQQLQSMIEGLTAEGYVSHGGEGDGPVSRSGHGADRISELFERTPMLGDAEQYAVAAALMARQIGFPARVVVGFDPDAEGSTVTVTGSDISAWIEVQDAKGAWVTVDPNPPLRPVPPASPEDATQVSRPRSVVPPPEQVTAPQKDLSPTAGDEGDPPRLPDPILALLLTVLRVAGWSVLALAVIALPFLMIVLSKKRRRRLRFRAATPLARIQGGWREVADTVADYGVEVPRGATRTEFAETVGGMRPLVLASVVDRASFAPAEPGPHDADEVWRAVRELRRALAGERTRRQRLRALISLRSFGRYAGKA</sequence>
<dbReference type="SUPFAM" id="SSF54001">
    <property type="entry name" value="Cysteine proteinases"/>
    <property type="match status" value="1"/>
</dbReference>
<proteinExistence type="predicted"/>
<dbReference type="InterPro" id="IPR052901">
    <property type="entry name" value="Bact_TGase-like"/>
</dbReference>
<name>A0A3M8LDV4_9MICO</name>
<dbReference type="OrthoDB" id="3651060at2"/>
<dbReference type="PANTHER" id="PTHR42736">
    <property type="entry name" value="PROTEIN-GLUTAMINE GAMMA-GLUTAMYLTRANSFERASE"/>
    <property type="match status" value="1"/>
</dbReference>
<evidence type="ECO:0000313" key="5">
    <source>
        <dbReference type="Proteomes" id="UP000279859"/>
    </source>
</evidence>
<feature type="transmembrane region" description="Helical" evidence="2">
    <location>
        <begin position="137"/>
        <end position="157"/>
    </location>
</feature>
<feature type="compositionally biased region" description="Pro residues" evidence="1">
    <location>
        <begin position="543"/>
        <end position="554"/>
    </location>
</feature>
<feature type="transmembrane region" description="Helical" evidence="2">
    <location>
        <begin position="211"/>
        <end position="232"/>
    </location>
</feature>
<dbReference type="Gene3D" id="3.10.620.30">
    <property type="match status" value="1"/>
</dbReference>
<dbReference type="InterPro" id="IPR021878">
    <property type="entry name" value="TgpA_N"/>
</dbReference>
<keyword evidence="5" id="KW-1185">Reference proteome</keyword>
<dbReference type="EMBL" id="RDSR01000008">
    <property type="protein sequence ID" value="RNE63707.1"/>
    <property type="molecule type" value="Genomic_DNA"/>
</dbReference>
<dbReference type="InterPro" id="IPR002931">
    <property type="entry name" value="Transglutaminase-like"/>
</dbReference>